<dbReference type="Gene3D" id="3.40.50.720">
    <property type="entry name" value="NAD(P)-binding Rossmann-like Domain"/>
    <property type="match status" value="1"/>
</dbReference>
<dbReference type="InterPro" id="IPR051783">
    <property type="entry name" value="NAD(P)-dependent_oxidoreduct"/>
</dbReference>
<comment type="caution">
    <text evidence="2">The sequence shown here is derived from an EMBL/GenBank/DDBJ whole genome shotgun (WGS) entry which is preliminary data.</text>
</comment>
<reference evidence="3" key="1">
    <citation type="submission" date="2014-11" db="EMBL/GenBank/DDBJ databases">
        <title>Genome sequencing of Roseivirga sp. D-25.</title>
        <authorList>
            <person name="Selvaratnam C."/>
            <person name="Thevarajoo S."/>
            <person name="Goh K.M."/>
            <person name="Eee R."/>
            <person name="Chan K.-G."/>
            <person name="Chong C.S."/>
        </authorList>
    </citation>
    <scope>NUCLEOTIDE SEQUENCE [LARGE SCALE GENOMIC DNA]</scope>
    <source>
        <strain evidence="3">D-25</strain>
    </source>
</reference>
<dbReference type="PANTHER" id="PTHR48079:SF6">
    <property type="entry name" value="NAD(P)-BINDING DOMAIN-CONTAINING PROTEIN-RELATED"/>
    <property type="match status" value="1"/>
</dbReference>
<accession>A0A0L8AMS7</accession>
<protein>
    <recommendedName>
        <fullName evidence="1">NAD-dependent epimerase/dehydratase domain-containing protein</fullName>
    </recommendedName>
</protein>
<feature type="domain" description="NAD-dependent epimerase/dehydratase" evidence="1">
    <location>
        <begin position="5"/>
        <end position="232"/>
    </location>
</feature>
<dbReference type="InterPro" id="IPR036291">
    <property type="entry name" value="NAD(P)-bd_dom_sf"/>
</dbReference>
<gene>
    <name evidence="2" type="ORF">OB69_04255</name>
</gene>
<dbReference type="AlphaFoldDB" id="A0A0L8AMS7"/>
<evidence type="ECO:0000259" key="1">
    <source>
        <dbReference type="Pfam" id="PF01370"/>
    </source>
</evidence>
<dbReference type="OrthoDB" id="1490291at2"/>
<dbReference type="GO" id="GO:0004029">
    <property type="term" value="F:aldehyde dehydrogenase (NAD+) activity"/>
    <property type="evidence" value="ECO:0007669"/>
    <property type="project" value="TreeGrafter"/>
</dbReference>
<dbReference type="EMBL" id="JSVA01000005">
    <property type="protein sequence ID" value="KOF03783.1"/>
    <property type="molecule type" value="Genomic_DNA"/>
</dbReference>
<dbReference type="RefSeq" id="WP_053222461.1">
    <property type="nucleotide sequence ID" value="NZ_JSVA01000005.1"/>
</dbReference>
<organism evidence="2 3">
    <name type="scientific">Roseivirga seohaensis subsp. aquiponti</name>
    <dbReference type="NCBI Taxonomy" id="1566026"/>
    <lineage>
        <taxon>Bacteria</taxon>
        <taxon>Pseudomonadati</taxon>
        <taxon>Bacteroidota</taxon>
        <taxon>Cytophagia</taxon>
        <taxon>Cytophagales</taxon>
        <taxon>Roseivirgaceae</taxon>
        <taxon>Roseivirga</taxon>
    </lineage>
</organism>
<dbReference type="PANTHER" id="PTHR48079">
    <property type="entry name" value="PROTEIN YEEZ"/>
    <property type="match status" value="1"/>
</dbReference>
<dbReference type="SUPFAM" id="SSF51735">
    <property type="entry name" value="NAD(P)-binding Rossmann-fold domains"/>
    <property type="match status" value="1"/>
</dbReference>
<dbReference type="Pfam" id="PF01370">
    <property type="entry name" value="Epimerase"/>
    <property type="match status" value="1"/>
</dbReference>
<dbReference type="CDD" id="cd05228">
    <property type="entry name" value="AR_FR_like_1_SDR_e"/>
    <property type="match status" value="1"/>
</dbReference>
<name>A0A0L8AMS7_9BACT</name>
<dbReference type="InterPro" id="IPR001509">
    <property type="entry name" value="Epimerase_deHydtase"/>
</dbReference>
<evidence type="ECO:0000313" key="3">
    <source>
        <dbReference type="Proteomes" id="UP000036908"/>
    </source>
</evidence>
<evidence type="ECO:0000313" key="2">
    <source>
        <dbReference type="EMBL" id="KOF03783.1"/>
    </source>
</evidence>
<proteinExistence type="predicted"/>
<dbReference type="GO" id="GO:0005737">
    <property type="term" value="C:cytoplasm"/>
    <property type="evidence" value="ECO:0007669"/>
    <property type="project" value="TreeGrafter"/>
</dbReference>
<dbReference type="PATRIC" id="fig|1566026.4.peg.2677"/>
<keyword evidence="3" id="KW-1185">Reference proteome</keyword>
<dbReference type="Proteomes" id="UP000036908">
    <property type="component" value="Unassembled WGS sequence"/>
</dbReference>
<sequence>MSKKIFITGSTGFIGQKLTHTLAEQGHRVTALVRSKAKAETLIHPNIETVEGDLFHTDALQKGMENCDEVYHLAAFASVWAKDDTFKRVNIDGTTNILDAAKNQGVSKVVVTSTAGVIGPAIDGPVNEDTPRQVDFFTDYESTKHQSEEQIRQRAADGQHIVIVNPTRVYGPGPLNVSNSVTKLVKQYIDGKWKFMPGDGLSTGNYVYVEDVIRGHMLAMEHGKSGERYLLGGEDATYHELFDMIAEIGGKKYKLYKMPLGVMLTFGKVQLFLAENFGKQPMITPGWVRKYLYKWSVSSDKAQKELGYQITPLMSGIQQTVDWLRTDNK</sequence>